<dbReference type="NCBIfam" id="NF007823">
    <property type="entry name" value="PRK10532.1"/>
    <property type="match status" value="1"/>
</dbReference>
<keyword evidence="5 7" id="KW-1133">Transmembrane helix</keyword>
<keyword evidence="10" id="KW-1185">Reference proteome</keyword>
<dbReference type="EMBL" id="CP081864">
    <property type="protein sequence ID" value="QZN97273.1"/>
    <property type="molecule type" value="Genomic_DNA"/>
</dbReference>
<feature type="transmembrane region" description="Helical" evidence="7">
    <location>
        <begin position="118"/>
        <end position="135"/>
    </location>
</feature>
<dbReference type="SUPFAM" id="SSF103481">
    <property type="entry name" value="Multidrug resistance efflux transporter EmrE"/>
    <property type="match status" value="2"/>
</dbReference>
<keyword evidence="6 7" id="KW-0472">Membrane</keyword>
<feature type="transmembrane region" description="Helical" evidence="7">
    <location>
        <begin position="147"/>
        <end position="165"/>
    </location>
</feature>
<feature type="transmembrane region" description="Helical" evidence="7">
    <location>
        <begin position="71"/>
        <end position="90"/>
    </location>
</feature>
<evidence type="ECO:0000259" key="8">
    <source>
        <dbReference type="Pfam" id="PF00892"/>
    </source>
</evidence>
<dbReference type="PANTHER" id="PTHR22911:SF37">
    <property type="entry name" value="THREONINE_HOMOSERINE EXPORTER RHTA"/>
    <property type="match status" value="1"/>
</dbReference>
<dbReference type="RefSeq" id="WP_222160305.1">
    <property type="nucleotide sequence ID" value="NZ_CP081864.1"/>
</dbReference>
<dbReference type="Proteomes" id="UP000825886">
    <property type="component" value="Chromosome"/>
</dbReference>
<feature type="transmembrane region" description="Helical" evidence="7">
    <location>
        <begin position="177"/>
        <end position="196"/>
    </location>
</feature>
<comment type="similarity">
    <text evidence="2">Belongs to the EamA transporter family.</text>
</comment>
<comment type="subcellular location">
    <subcellularLocation>
        <location evidence="1">Cell membrane</location>
        <topology evidence="1">Multi-pass membrane protein</topology>
    </subcellularLocation>
</comment>
<dbReference type="Gene3D" id="1.10.3730.20">
    <property type="match status" value="1"/>
</dbReference>
<evidence type="ECO:0000256" key="2">
    <source>
        <dbReference type="ARBA" id="ARBA00007362"/>
    </source>
</evidence>
<feature type="transmembrane region" description="Helical" evidence="7">
    <location>
        <begin position="202"/>
        <end position="224"/>
    </location>
</feature>
<reference evidence="9 10" key="1">
    <citation type="submission" date="2021-08" db="EMBL/GenBank/DDBJ databases">
        <title>Culture and genomic analysis of Symbiopectobacterium purcellii sp. nov. gen. nov., isolated from the leafhopper Empoasca decipiens.</title>
        <authorList>
            <person name="Nadal-Jimenez P."/>
            <person name="Siozios S."/>
            <person name="Halliday N."/>
            <person name="Camara M."/>
            <person name="Hurst G.D.D."/>
        </authorList>
    </citation>
    <scope>NUCLEOTIDE SEQUENCE [LARGE SCALE GENOMIC DNA]</scope>
    <source>
        <strain evidence="9 10">SyEd1</strain>
    </source>
</reference>
<evidence type="ECO:0000256" key="4">
    <source>
        <dbReference type="ARBA" id="ARBA00022692"/>
    </source>
</evidence>
<sequence length="293" mass="30767">MTLSALRSSTLLPVLLIVIAMLSIQSGAALAKNLFPLIGAPGVTALRLGLGALILCIVFKPWRMRIQGNRLPLLLYGLTLGGMNFLFYLSIRTVPLGVAVALEFTGPLAVAIFSSRRALDFLWILLALTGMWFLLPLDNDIANVDMQGALCAIGAGACWALYIVFGKSAGANHGPATVAIGSLVAAVVFCPLGAYFADTSSLSPAILPLGIAIAILSTALPYSLEMVALTRLPAKTFSTLMSMEPAIAALSGILFLSEHLLLTQWLALFCIIAASLGATLTVKRARIINSAQG</sequence>
<dbReference type="InterPro" id="IPR000620">
    <property type="entry name" value="EamA_dom"/>
</dbReference>
<feature type="transmembrane region" description="Helical" evidence="7">
    <location>
        <begin position="41"/>
        <end position="59"/>
    </location>
</feature>
<gene>
    <name evidence="9" type="primary">rhtA</name>
    <name evidence="9" type="ORF">K6K13_07960</name>
</gene>
<protein>
    <submittedName>
        <fullName evidence="9">Threonine/homoserine exporter RhtA</fullName>
    </submittedName>
</protein>
<evidence type="ECO:0000256" key="3">
    <source>
        <dbReference type="ARBA" id="ARBA00022475"/>
    </source>
</evidence>
<evidence type="ECO:0000313" key="9">
    <source>
        <dbReference type="EMBL" id="QZN97273.1"/>
    </source>
</evidence>
<feature type="transmembrane region" description="Helical" evidence="7">
    <location>
        <begin position="96"/>
        <end position="113"/>
    </location>
</feature>
<evidence type="ECO:0000256" key="6">
    <source>
        <dbReference type="ARBA" id="ARBA00023136"/>
    </source>
</evidence>
<evidence type="ECO:0000256" key="1">
    <source>
        <dbReference type="ARBA" id="ARBA00004651"/>
    </source>
</evidence>
<dbReference type="Pfam" id="PF00892">
    <property type="entry name" value="EamA"/>
    <property type="match status" value="1"/>
</dbReference>
<proteinExistence type="inferred from homology"/>
<accession>A0ABX9AQ32</accession>
<feature type="transmembrane region" description="Helical" evidence="7">
    <location>
        <begin position="262"/>
        <end position="282"/>
    </location>
</feature>
<feature type="domain" description="EamA" evidence="8">
    <location>
        <begin position="147"/>
        <end position="277"/>
    </location>
</feature>
<keyword evidence="3" id="KW-1003">Cell membrane</keyword>
<evidence type="ECO:0000256" key="5">
    <source>
        <dbReference type="ARBA" id="ARBA00022989"/>
    </source>
</evidence>
<keyword evidence="4 7" id="KW-0812">Transmembrane</keyword>
<feature type="transmembrane region" description="Helical" evidence="7">
    <location>
        <begin position="236"/>
        <end position="256"/>
    </location>
</feature>
<dbReference type="InterPro" id="IPR037185">
    <property type="entry name" value="EmrE-like"/>
</dbReference>
<evidence type="ECO:0000256" key="7">
    <source>
        <dbReference type="SAM" id="Phobius"/>
    </source>
</evidence>
<organism evidence="9 10">
    <name type="scientific">Symbiopectobacterium purcellii</name>
    <dbReference type="NCBI Taxonomy" id="2871826"/>
    <lineage>
        <taxon>Bacteria</taxon>
        <taxon>Pseudomonadati</taxon>
        <taxon>Pseudomonadota</taxon>
        <taxon>Gammaproteobacteria</taxon>
        <taxon>Enterobacterales</taxon>
        <taxon>Enterobacteriaceae</taxon>
    </lineage>
</organism>
<name>A0ABX9AQ32_9ENTR</name>
<evidence type="ECO:0000313" key="10">
    <source>
        <dbReference type="Proteomes" id="UP000825886"/>
    </source>
</evidence>
<dbReference type="PANTHER" id="PTHR22911">
    <property type="entry name" value="ACYL-MALONYL CONDENSING ENZYME-RELATED"/>
    <property type="match status" value="1"/>
</dbReference>